<comment type="caution">
    <text evidence="5">The sequence shown here is derived from an EMBL/GenBank/DDBJ whole genome shotgun (WGS) entry which is preliminary data.</text>
</comment>
<dbReference type="OrthoDB" id="833207at2"/>
<keyword evidence="6" id="KW-1185">Reference proteome</keyword>
<dbReference type="InterPro" id="IPR036188">
    <property type="entry name" value="FAD/NAD-bd_sf"/>
</dbReference>
<gene>
    <name evidence="5" type="ORF">BST14_18315</name>
</gene>
<dbReference type="PANTHER" id="PTHR10668:SF103">
    <property type="entry name" value="PYRIDINE NUCLEOTIDE-DISULFIDE OXIDOREDUCTASE DOMAIN-CONTAINING PROTEIN 2"/>
    <property type="match status" value="1"/>
</dbReference>
<accession>A0A1W9ZCN7</accession>
<dbReference type="PANTHER" id="PTHR10668">
    <property type="entry name" value="PHYTOENE DEHYDROGENASE"/>
    <property type="match status" value="1"/>
</dbReference>
<sequence>MPDRLLLARSRRTTDCIVIGAGHNGLVAGCYLAKAGLDVLVVEGAPFVGGMATTMPVVDSAPQHLFNLCAVDLVFMRMSTIIKDLELAKYGFREIPAEPTLAYLHPEGASICFWRDPHRTAEEITHFSDADAKAFLRLARVFRAGMIAGAPALAQNPLRPRIGSMARTGLAAVTQARYLPELVNILRQPVYNVVRDRFQHPMVQQAMDLVCSCANPIVKPGSAAGLMWLGFNEVFGSSRPVGGIGSVPQALAKCFQATGGTIRTSAHVSSLLARGGKIVGVQLDNGEEILARSVLSTADPVQTLGSLLPEGHLTPEAKARVDKIPTSNEGSIYLKVDIACNGRVELARHQAWRRDDVDLRLPFSRVGTMETTRMAQEQSARNLVPDAVPFGVTVPTAVDPSQAPAGQDTVYLYAWGLPKDPPEPWPDLKETLAERLVKELRGYYTNLESIEIGRFVESWQDLARRTYATDGNLYHVDMALSRMGPFRPAFGLGGYRTPVPGLFISGAGTHPGPGVSGVPGQLAAREVIEWLR</sequence>
<dbReference type="GO" id="GO:0016491">
    <property type="term" value="F:oxidoreductase activity"/>
    <property type="evidence" value="ECO:0007669"/>
    <property type="project" value="InterPro"/>
</dbReference>
<dbReference type="AlphaFoldDB" id="A0A1W9ZCN7"/>
<feature type="domain" description="Amine oxidase" evidence="4">
    <location>
        <begin position="25"/>
        <end position="512"/>
    </location>
</feature>
<protein>
    <recommendedName>
        <fullName evidence="3">Pyridine nucleotide-disulfide oxidoreductase domain-containing protein 2</fullName>
    </recommendedName>
</protein>
<dbReference type="SUPFAM" id="SSF51905">
    <property type="entry name" value="FAD/NAD(P)-binding domain"/>
    <property type="match status" value="1"/>
</dbReference>
<comment type="function">
    <text evidence="1">Probable oxidoreductase that may play a role as regulator of mitochondrial function.</text>
</comment>
<dbReference type="PROSITE" id="PS51257">
    <property type="entry name" value="PROKAR_LIPOPROTEIN"/>
    <property type="match status" value="1"/>
</dbReference>
<evidence type="ECO:0000256" key="2">
    <source>
        <dbReference type="ARBA" id="ARBA00038825"/>
    </source>
</evidence>
<dbReference type="InterPro" id="IPR002937">
    <property type="entry name" value="Amino_oxidase"/>
</dbReference>
<dbReference type="Gene3D" id="3.50.50.60">
    <property type="entry name" value="FAD/NAD(P)-binding domain"/>
    <property type="match status" value="2"/>
</dbReference>
<organism evidence="5 6">
    <name type="scientific">Mycobacterium arosiense ATCC BAA-1401 = DSM 45069</name>
    <dbReference type="NCBI Taxonomy" id="1265311"/>
    <lineage>
        <taxon>Bacteria</taxon>
        <taxon>Bacillati</taxon>
        <taxon>Actinomycetota</taxon>
        <taxon>Actinomycetes</taxon>
        <taxon>Mycobacteriales</taxon>
        <taxon>Mycobacteriaceae</taxon>
        <taxon>Mycobacterium</taxon>
        <taxon>Mycobacterium avium complex (MAC)</taxon>
    </lineage>
</organism>
<evidence type="ECO:0000256" key="1">
    <source>
        <dbReference type="ARBA" id="ARBA00037217"/>
    </source>
</evidence>
<name>A0A1W9ZCN7_MYCAI</name>
<dbReference type="RefSeq" id="WP_083065796.1">
    <property type="nucleotide sequence ID" value="NZ_MVHG01000051.1"/>
</dbReference>
<proteinExistence type="predicted"/>
<dbReference type="EMBL" id="MVHG01000051">
    <property type="protein sequence ID" value="ORA11668.1"/>
    <property type="molecule type" value="Genomic_DNA"/>
</dbReference>
<dbReference type="Proteomes" id="UP000192707">
    <property type="component" value="Unassembled WGS sequence"/>
</dbReference>
<evidence type="ECO:0000313" key="5">
    <source>
        <dbReference type="EMBL" id="ORA11668.1"/>
    </source>
</evidence>
<evidence type="ECO:0000259" key="4">
    <source>
        <dbReference type="Pfam" id="PF01593"/>
    </source>
</evidence>
<reference evidence="5 6" key="1">
    <citation type="submission" date="2016-12" db="EMBL/GenBank/DDBJ databases">
        <title>The new phylogeny of genus Mycobacterium.</title>
        <authorList>
            <person name="Tortoli E."/>
            <person name="Trovato A."/>
            <person name="Cirillo D.M."/>
        </authorList>
    </citation>
    <scope>NUCLEOTIDE SEQUENCE [LARGE SCALE GENOMIC DNA]</scope>
    <source>
        <strain evidence="5 6">DSM 45069</strain>
    </source>
</reference>
<evidence type="ECO:0000313" key="6">
    <source>
        <dbReference type="Proteomes" id="UP000192707"/>
    </source>
</evidence>
<evidence type="ECO:0000256" key="3">
    <source>
        <dbReference type="ARBA" id="ARBA00040298"/>
    </source>
</evidence>
<comment type="subunit">
    <text evidence="2">Interacts with COX5B; this interaction may contribute to localize PYROXD2 to the inner face of the inner mitochondrial membrane.</text>
</comment>
<dbReference type="Pfam" id="PF01593">
    <property type="entry name" value="Amino_oxidase"/>
    <property type="match status" value="1"/>
</dbReference>